<dbReference type="AlphaFoldDB" id="A0A6J5YLV5"/>
<dbReference type="Gene3D" id="6.20.50.110">
    <property type="entry name" value="Methyltransferase, zinc-binding domain"/>
    <property type="match status" value="1"/>
</dbReference>
<feature type="domain" description="C-methyltransferase" evidence="2">
    <location>
        <begin position="253"/>
        <end position="409"/>
    </location>
</feature>
<evidence type="ECO:0000259" key="1">
    <source>
        <dbReference type="Pfam" id="PF08421"/>
    </source>
</evidence>
<name>A0A6J5YLV5_9ZZZZ</name>
<protein>
    <submittedName>
        <fullName evidence="3">Unannotated protein</fullName>
    </submittedName>
</protein>
<dbReference type="Pfam" id="PF08484">
    <property type="entry name" value="Methyltransf_14"/>
    <property type="match status" value="1"/>
</dbReference>
<dbReference type="EMBL" id="CAESAJ010000004">
    <property type="protein sequence ID" value="CAB4329967.1"/>
    <property type="molecule type" value="Genomic_DNA"/>
</dbReference>
<evidence type="ECO:0000259" key="2">
    <source>
        <dbReference type="Pfam" id="PF08484"/>
    </source>
</evidence>
<reference evidence="3" key="1">
    <citation type="submission" date="2020-05" db="EMBL/GenBank/DDBJ databases">
        <authorList>
            <person name="Chiriac C."/>
            <person name="Salcher M."/>
            <person name="Ghai R."/>
            <person name="Kavagutti S V."/>
        </authorList>
    </citation>
    <scope>NUCLEOTIDE SEQUENCE</scope>
</reference>
<accession>A0A6J5YLV5</accession>
<dbReference type="Pfam" id="PF13489">
    <property type="entry name" value="Methyltransf_23"/>
    <property type="match status" value="1"/>
</dbReference>
<dbReference type="Gene3D" id="6.10.250.3100">
    <property type="match status" value="1"/>
</dbReference>
<gene>
    <name evidence="3" type="ORF">UFOPK3770_00079</name>
</gene>
<dbReference type="InterPro" id="IPR013691">
    <property type="entry name" value="MeTrfase_14"/>
</dbReference>
<evidence type="ECO:0000313" key="3">
    <source>
        <dbReference type="EMBL" id="CAB4329967.1"/>
    </source>
</evidence>
<dbReference type="InterPro" id="IPR038576">
    <property type="entry name" value="Methyltransf_Zn-bd_dom_put_sf"/>
</dbReference>
<proteinExistence type="predicted"/>
<dbReference type="PANTHER" id="PTHR43861:SF5">
    <property type="entry name" value="BLL5978 PROTEIN"/>
    <property type="match status" value="1"/>
</dbReference>
<dbReference type="InterPro" id="IPR013630">
    <property type="entry name" value="Methyltransf_Zn-bd_dom_put"/>
</dbReference>
<dbReference type="PANTHER" id="PTHR43861">
    <property type="entry name" value="TRANS-ACONITATE 2-METHYLTRANSFERASE-RELATED"/>
    <property type="match status" value="1"/>
</dbReference>
<dbReference type="Gene3D" id="3.40.50.720">
    <property type="entry name" value="NAD(P)-binding Rossmann-like Domain"/>
    <property type="match status" value="1"/>
</dbReference>
<dbReference type="SUPFAM" id="SSF53335">
    <property type="entry name" value="S-adenosyl-L-methionine-dependent methyltransferases"/>
    <property type="match status" value="1"/>
</dbReference>
<sequence>MGDKESGRGVNSCRGCGHEDLVNVLDLGLQPLSNGLIKIESELSATLYPLHLRVCKSCWLGQLGEFATPTEIFEDYRYLSSVSQTWISHARLYAQQCVIKLDLTPSDLIIEIASNDGYLLKEFKNLGIRVLGVEPAHNVAEIAQAQGIDTISEFMGQQVGKQIAAQYGKASLVPANNVLAHVPNMHDFLLGIRELMSDETLLSVENPSMMSMLDNVQFDTIYHEHFSYLTATSVNKAVKEVELELIDVEQLSTHGGSNRYWIAKAGVREVQPSVHNTLASEQESGIDNLETYKKFQRRSEDAIAGFKDFLVQCAANGQTVLGYGAAAKAVVLLNAADVSTDLLPAVADAGSEKQGYRIPGVDIPIIAPESMIDFAPDVVVVFPWNIAGELKSVIQSLLGTQVQIVIAIPEIQTL</sequence>
<dbReference type="Gene3D" id="3.40.50.150">
    <property type="entry name" value="Vaccinia Virus protein VP39"/>
    <property type="match status" value="1"/>
</dbReference>
<feature type="domain" description="Methyltransferase putative zinc binding" evidence="1">
    <location>
        <begin position="13"/>
        <end position="73"/>
    </location>
</feature>
<organism evidence="3">
    <name type="scientific">freshwater metagenome</name>
    <dbReference type="NCBI Taxonomy" id="449393"/>
    <lineage>
        <taxon>unclassified sequences</taxon>
        <taxon>metagenomes</taxon>
        <taxon>ecological metagenomes</taxon>
    </lineage>
</organism>
<dbReference type="Pfam" id="PF08421">
    <property type="entry name" value="Methyltransf_13"/>
    <property type="match status" value="1"/>
</dbReference>
<dbReference type="InterPro" id="IPR029063">
    <property type="entry name" value="SAM-dependent_MTases_sf"/>
</dbReference>